<dbReference type="InterPro" id="IPR010730">
    <property type="entry name" value="HET"/>
</dbReference>
<evidence type="ECO:0000313" key="3">
    <source>
        <dbReference type="Proteomes" id="UP000053029"/>
    </source>
</evidence>
<dbReference type="PANTHER" id="PTHR33112">
    <property type="entry name" value="DOMAIN PROTEIN, PUTATIVE-RELATED"/>
    <property type="match status" value="1"/>
</dbReference>
<proteinExistence type="predicted"/>
<organism evidence="2 3">
    <name type="scientific">Fonsecaea pedrosoi CBS 271.37</name>
    <dbReference type="NCBI Taxonomy" id="1442368"/>
    <lineage>
        <taxon>Eukaryota</taxon>
        <taxon>Fungi</taxon>
        <taxon>Dikarya</taxon>
        <taxon>Ascomycota</taxon>
        <taxon>Pezizomycotina</taxon>
        <taxon>Eurotiomycetes</taxon>
        <taxon>Chaetothyriomycetidae</taxon>
        <taxon>Chaetothyriales</taxon>
        <taxon>Herpotrichiellaceae</taxon>
        <taxon>Fonsecaea</taxon>
    </lineage>
</organism>
<dbReference type="OrthoDB" id="5135333at2759"/>
<feature type="domain" description="Heterokaryon incompatibility" evidence="1">
    <location>
        <begin position="218"/>
        <end position="357"/>
    </location>
</feature>
<evidence type="ECO:0000313" key="2">
    <source>
        <dbReference type="EMBL" id="KIW78899.1"/>
    </source>
</evidence>
<reference evidence="2 3" key="1">
    <citation type="submission" date="2015-01" db="EMBL/GenBank/DDBJ databases">
        <title>The Genome Sequence of Fonsecaea pedrosoi CBS 271.37.</title>
        <authorList>
            <consortium name="The Broad Institute Genomics Platform"/>
            <person name="Cuomo C."/>
            <person name="de Hoog S."/>
            <person name="Gorbushina A."/>
            <person name="Stielow B."/>
            <person name="Teixiera M."/>
            <person name="Abouelleil A."/>
            <person name="Chapman S.B."/>
            <person name="Priest M."/>
            <person name="Young S.K."/>
            <person name="Wortman J."/>
            <person name="Nusbaum C."/>
            <person name="Birren B."/>
        </authorList>
    </citation>
    <scope>NUCLEOTIDE SEQUENCE [LARGE SCALE GENOMIC DNA]</scope>
    <source>
        <strain evidence="2 3">CBS 271.37</strain>
    </source>
</reference>
<name>A0A0D2H2P8_9EURO</name>
<sequence>MADASHITTPPQPYRKREDPQAFCRKCASLDLDGVFALSQSDSTPVTVIKLDKGYEPSCPLCRFLGHIAHNSSRSPKPILTFLKIYHLCTRCGVSLLDCLHPDVVFGVVGTDRELPLAKVLNRYENLEKRQLISDSTCLLRDAGLILPIDQDSTPVRLQGHQIDANSINFEAVSSWIATCKRLHPQCSKACANATAYPRWLFDCHDRRLVRNYGSVEYTALSYVWGSGSTASCLSGIHGTNDHLASSPQVVEDAISVTKALNFRYLWVDRLCIRRNNKHEFHRDLKDMASFYRAAQLTIIALHGESADDGLPGVSTVRCEEQPRVEIGSCRLISTMGTLESARYRSKYITRAWTHQEEVSSRRRLYFTRQQLYFKCMTSSTCETVAAHSTLEELLVEPTVTSTGSPKHELDEFDTAWEHISQVSRRSLTYESDRLNAVLGLLEEPSLLKESSHLRQIYGMPIPPGRRWRDDMLSPDALFALSLLWTRRHTESRQACFPSWSWVGWSGGKVVPISLGQHAAEGSWSNDVEVGLQACDTGDAVNLKDVSSFTEAAVDEMPRVLRVRSRGCRLRNLVRNPSPTQRVRANFVCGLTERSVPIDTELCSDTALSRLETCGTVLALDFVDRSRGHDLDRSAPLLVVAAVNGTDRPFERVGTIRLSVILSLTYLERLRPADFLSKWENVTVRIG</sequence>
<dbReference type="AlphaFoldDB" id="A0A0D2H2P8"/>
<dbReference type="HOGENOM" id="CLU_002639_4_4_1"/>
<dbReference type="EMBL" id="KN846973">
    <property type="protein sequence ID" value="KIW78899.1"/>
    <property type="molecule type" value="Genomic_DNA"/>
</dbReference>
<gene>
    <name evidence="2" type="ORF">Z517_08738</name>
</gene>
<dbReference type="PANTHER" id="PTHR33112:SF1">
    <property type="entry name" value="HETEROKARYON INCOMPATIBILITY DOMAIN-CONTAINING PROTEIN"/>
    <property type="match status" value="1"/>
</dbReference>
<protein>
    <recommendedName>
        <fullName evidence="1">Heterokaryon incompatibility domain-containing protein</fullName>
    </recommendedName>
</protein>
<accession>A0A0D2H2P8</accession>
<dbReference type="RefSeq" id="XP_013282707.1">
    <property type="nucleotide sequence ID" value="XM_013427253.1"/>
</dbReference>
<dbReference type="VEuPathDB" id="FungiDB:Z517_08738"/>
<dbReference type="GeneID" id="25308228"/>
<dbReference type="Proteomes" id="UP000053029">
    <property type="component" value="Unassembled WGS sequence"/>
</dbReference>
<dbReference type="STRING" id="1442368.A0A0D2H2P8"/>
<keyword evidence="3" id="KW-1185">Reference proteome</keyword>
<evidence type="ECO:0000259" key="1">
    <source>
        <dbReference type="Pfam" id="PF06985"/>
    </source>
</evidence>
<dbReference type="Pfam" id="PF06985">
    <property type="entry name" value="HET"/>
    <property type="match status" value="1"/>
</dbReference>